<keyword evidence="3" id="KW-0998">Cell outer membrane</keyword>
<evidence type="ECO:0000256" key="3">
    <source>
        <dbReference type="ARBA" id="ARBA00023237"/>
    </source>
</evidence>
<accession>A0ABV4AQU4</accession>
<feature type="domain" description="TonB-dependent receptor plug" evidence="8">
    <location>
        <begin position="98"/>
        <end position="199"/>
    </location>
</feature>
<feature type="compositionally biased region" description="Polar residues" evidence="5">
    <location>
        <begin position="44"/>
        <end position="54"/>
    </location>
</feature>
<comment type="caution">
    <text evidence="9">The sequence shown here is derived from an EMBL/GenBank/DDBJ whole genome shotgun (WGS) entry which is preliminary data.</text>
</comment>
<sequence length="981" mass="106573">MNRRQNRAWVGNGVALRRRRLVVACAAAWLFVAPGVAALAKDASGQTSSDQTRPNPAAQKNAKPESNTEKQKKVEASNLNAVIVTGIAGSIENSLRTKKNSNEIVEAISAEDIGKLPDASIAESLSRLPGLATQRLDGRANMISIRGFSPDFSGTLLNGREQATVGENRGVDFDQYPSELISGAVVYKTPDATLVGQGLSGTMDLHTIRPLDQPGRVITANLRGEYTTNGDLNPGADVGTLGHRASISYVDQFLDHTLGLAVGFAQLDSPIQDKQYNYWWWGADNGSAGMNQNWGAPTTPGLPDNVINQQGMELDAESQTQRRNGLMAVLEWAPDEHTHSTLDMYYSTFDNKKYTNDAQWSNNPWDNVAYSGVGITPAQPYPIVTSGTISGIKPILQNKYNHEHDKLFSMGWNTQFFFDNGWTATTDLSYSSARNKLRDIQLYMGLPPGTTASVNFNTPTGFDYPSLSPSVNLADPSTVGFTDPGGYGRNGRQEFDAQTDTIRAVRFEVSHPLGWIFSDFMLGANYSERVKRKTADVFYAWLNGNGSSSTSTPPYDQNFFAPITGFVGQPTRLGYGGIPGILYYNVADALQNQFYLTEANGTGDWSRNYSITERVPVGYVKLNIDTSVGNVPVTGNVGVQVVHTNQSSQALQTDNNGNAIGKLNGGTSYTNWLPSLNLVFHLTDRQDIRFGFAKTLARGRIDDEKVSSYAGVAKMTQGPAAGQVLWSGSGGNPKLKPYVAVGTDLSYEFYFGKSSYFAAAVFNKNLLNYIYTQTELNHDFTGYINNDPTLTPTSNIGSYTTPMNGSGGKMQGLELSGSLEGGLLTPALDGFGVQANFSLTNSTVSQKVIGAIPGGAGSPPTTLPGLSRKVANLTLFYEKYGWSVRIAERYRSSFTGEILPNFNQISYTRIIPNKQTDLQLSYAFDAGKWKGLALLFQVSNLTNSPDAKVQVSGLADGEQLTMPQYYDTWGRTVMLGASYKL</sequence>
<dbReference type="Pfam" id="PF07715">
    <property type="entry name" value="Plug"/>
    <property type="match status" value="1"/>
</dbReference>
<reference evidence="9 10" key="1">
    <citation type="submission" date="2024-07" db="EMBL/GenBank/DDBJ databases">
        <title>Molecular mechanisms and environmental adaptations of flagellar loss and biofilm growth of Rhodanobacter under environmental stress.</title>
        <authorList>
            <person name="Chen M."/>
        </authorList>
    </citation>
    <scope>NUCLEOTIDE SEQUENCE [LARGE SCALE GENOMIC DNA]</scope>
    <source>
        <strain evidence="9 10">RS22</strain>
    </source>
</reference>
<evidence type="ECO:0000256" key="1">
    <source>
        <dbReference type="ARBA" id="ARBA00004442"/>
    </source>
</evidence>
<organism evidence="9 10">
    <name type="scientific">Rhodanobacter humi</name>
    <dbReference type="NCBI Taxonomy" id="1888173"/>
    <lineage>
        <taxon>Bacteria</taxon>
        <taxon>Pseudomonadati</taxon>
        <taxon>Pseudomonadota</taxon>
        <taxon>Gammaproteobacteria</taxon>
        <taxon>Lysobacterales</taxon>
        <taxon>Rhodanobacteraceae</taxon>
        <taxon>Rhodanobacter</taxon>
    </lineage>
</organism>
<dbReference type="InterPro" id="IPR012910">
    <property type="entry name" value="Plug_dom"/>
</dbReference>
<comment type="similarity">
    <text evidence="4">Belongs to the TonB-dependent receptor family.</text>
</comment>
<dbReference type="Gene3D" id="2.40.170.20">
    <property type="entry name" value="TonB-dependent receptor, beta-barrel domain"/>
    <property type="match status" value="1"/>
</dbReference>
<feature type="signal peptide" evidence="6">
    <location>
        <begin position="1"/>
        <end position="37"/>
    </location>
</feature>
<gene>
    <name evidence="9" type="ORF">AB7878_07630</name>
</gene>
<feature type="chain" id="PRO_5047026558" evidence="6">
    <location>
        <begin position="38"/>
        <end position="981"/>
    </location>
</feature>
<evidence type="ECO:0000256" key="4">
    <source>
        <dbReference type="RuleBase" id="RU003357"/>
    </source>
</evidence>
<evidence type="ECO:0000256" key="5">
    <source>
        <dbReference type="SAM" id="MobiDB-lite"/>
    </source>
</evidence>
<keyword evidence="6" id="KW-0732">Signal</keyword>
<dbReference type="Proteomes" id="UP001562159">
    <property type="component" value="Unassembled WGS sequence"/>
</dbReference>
<keyword evidence="4" id="KW-0798">TonB box</keyword>
<dbReference type="PANTHER" id="PTHR40980:SF3">
    <property type="entry name" value="TONB-DEPENDENT RECEPTOR-LIKE BETA-BARREL DOMAIN-CONTAINING PROTEIN"/>
    <property type="match status" value="1"/>
</dbReference>
<proteinExistence type="inferred from homology"/>
<dbReference type="Gene3D" id="2.170.130.10">
    <property type="entry name" value="TonB-dependent receptor, plug domain"/>
    <property type="match status" value="1"/>
</dbReference>
<dbReference type="InterPro" id="IPR010104">
    <property type="entry name" value="TonB_rcpt_bac"/>
</dbReference>
<keyword evidence="2 4" id="KW-0472">Membrane</keyword>
<keyword evidence="10" id="KW-1185">Reference proteome</keyword>
<evidence type="ECO:0000313" key="10">
    <source>
        <dbReference type="Proteomes" id="UP001562159"/>
    </source>
</evidence>
<dbReference type="SUPFAM" id="SSF56935">
    <property type="entry name" value="Porins"/>
    <property type="match status" value="1"/>
</dbReference>
<feature type="domain" description="TonB-dependent receptor-like beta-barrel" evidence="7">
    <location>
        <begin position="455"/>
        <end position="941"/>
    </location>
</feature>
<dbReference type="InterPro" id="IPR036942">
    <property type="entry name" value="Beta-barrel_TonB_sf"/>
</dbReference>
<evidence type="ECO:0000259" key="7">
    <source>
        <dbReference type="Pfam" id="PF00593"/>
    </source>
</evidence>
<evidence type="ECO:0000256" key="2">
    <source>
        <dbReference type="ARBA" id="ARBA00023136"/>
    </source>
</evidence>
<protein>
    <submittedName>
        <fullName evidence="9">TonB-dependent receptor</fullName>
    </submittedName>
</protein>
<name>A0ABV4AQU4_9GAMM</name>
<comment type="subcellular location">
    <subcellularLocation>
        <location evidence="1 4">Cell outer membrane</location>
    </subcellularLocation>
</comment>
<dbReference type="NCBIfam" id="TIGR01782">
    <property type="entry name" value="TonB-Xanth-Caul"/>
    <property type="match status" value="1"/>
</dbReference>
<dbReference type="CDD" id="cd01347">
    <property type="entry name" value="ligand_gated_channel"/>
    <property type="match status" value="1"/>
</dbReference>
<feature type="region of interest" description="Disordered" evidence="5">
    <location>
        <begin position="44"/>
        <end position="73"/>
    </location>
</feature>
<keyword evidence="9" id="KW-0675">Receptor</keyword>
<dbReference type="EMBL" id="JBGBPY010000001">
    <property type="protein sequence ID" value="MEY2182285.1"/>
    <property type="molecule type" value="Genomic_DNA"/>
</dbReference>
<dbReference type="PANTHER" id="PTHR40980">
    <property type="entry name" value="PLUG DOMAIN-CONTAINING PROTEIN"/>
    <property type="match status" value="1"/>
</dbReference>
<dbReference type="Pfam" id="PF00593">
    <property type="entry name" value="TonB_dep_Rec_b-barrel"/>
    <property type="match status" value="1"/>
</dbReference>
<evidence type="ECO:0000259" key="8">
    <source>
        <dbReference type="Pfam" id="PF07715"/>
    </source>
</evidence>
<dbReference type="InterPro" id="IPR037066">
    <property type="entry name" value="Plug_dom_sf"/>
</dbReference>
<evidence type="ECO:0000313" key="9">
    <source>
        <dbReference type="EMBL" id="MEY2182285.1"/>
    </source>
</evidence>
<dbReference type="InterPro" id="IPR000531">
    <property type="entry name" value="Beta-barrel_TonB"/>
</dbReference>
<feature type="compositionally biased region" description="Basic and acidic residues" evidence="5">
    <location>
        <begin position="62"/>
        <end position="73"/>
    </location>
</feature>
<evidence type="ECO:0000256" key="6">
    <source>
        <dbReference type="SAM" id="SignalP"/>
    </source>
</evidence>